<feature type="transmembrane region" description="Helical" evidence="1">
    <location>
        <begin position="62"/>
        <end position="87"/>
    </location>
</feature>
<keyword evidence="1" id="KW-1133">Transmembrane helix</keyword>
<organism evidence="2 3">
    <name type="scientific">Hyphomonas atlantica</name>
    <dbReference type="NCBI Taxonomy" id="1280948"/>
    <lineage>
        <taxon>Bacteria</taxon>
        <taxon>Pseudomonadati</taxon>
        <taxon>Pseudomonadota</taxon>
        <taxon>Alphaproteobacteria</taxon>
        <taxon>Hyphomonadales</taxon>
        <taxon>Hyphomonadaceae</taxon>
        <taxon>Hyphomonas</taxon>
    </lineage>
</organism>
<sequence>MSTSTEQDGLASICKQILLSPDHAETRQRMLGLIGTAFCLFTFMFVAGVSTSEAPRVGALNVLIWALIRSVPLTLIAGVTTLVVTAIRYRKQQRQQSAD</sequence>
<reference evidence="2 3" key="1">
    <citation type="journal article" date="2018" name="Nat. Biotechnol.">
        <title>A standardized bacterial taxonomy based on genome phylogeny substantially revises the tree of life.</title>
        <authorList>
            <person name="Parks D.H."/>
            <person name="Chuvochina M."/>
            <person name="Waite D.W."/>
            <person name="Rinke C."/>
            <person name="Skarshewski A."/>
            <person name="Chaumeil P.A."/>
            <person name="Hugenholtz P."/>
        </authorList>
    </citation>
    <scope>NUCLEOTIDE SEQUENCE [LARGE SCALE GENOMIC DNA]</scope>
    <source>
        <strain evidence="2">UBA8557</strain>
    </source>
</reference>
<dbReference type="EMBL" id="DMBR01000245">
    <property type="protein sequence ID" value="HAE94498.1"/>
    <property type="molecule type" value="Genomic_DNA"/>
</dbReference>
<dbReference type="Proteomes" id="UP000259173">
    <property type="component" value="Unassembled WGS sequence"/>
</dbReference>
<comment type="caution">
    <text evidence="2">The sequence shown here is derived from an EMBL/GenBank/DDBJ whole genome shotgun (WGS) entry which is preliminary data.</text>
</comment>
<keyword evidence="1" id="KW-0472">Membrane</keyword>
<proteinExistence type="predicted"/>
<gene>
    <name evidence="2" type="ORF">DCG65_08050</name>
</gene>
<accession>A0A3B9L0N1</accession>
<evidence type="ECO:0000313" key="3">
    <source>
        <dbReference type="Proteomes" id="UP000259173"/>
    </source>
</evidence>
<protein>
    <submittedName>
        <fullName evidence="2">Uncharacterized protein</fullName>
    </submittedName>
</protein>
<dbReference type="AlphaFoldDB" id="A0A3B9L0N1"/>
<name>A0A3B9L0N1_9PROT</name>
<evidence type="ECO:0000313" key="2">
    <source>
        <dbReference type="EMBL" id="HAE94498.1"/>
    </source>
</evidence>
<evidence type="ECO:0000256" key="1">
    <source>
        <dbReference type="SAM" id="Phobius"/>
    </source>
</evidence>
<feature type="transmembrane region" description="Helical" evidence="1">
    <location>
        <begin position="30"/>
        <end position="50"/>
    </location>
</feature>
<keyword evidence="1" id="KW-0812">Transmembrane</keyword>